<dbReference type="InParanoid" id="S8E9K3"/>
<keyword evidence="1" id="KW-0479">Metal-binding</keyword>
<evidence type="ECO:0000256" key="1">
    <source>
        <dbReference type="ARBA" id="ARBA00022723"/>
    </source>
</evidence>
<keyword evidence="6" id="KW-0472">Membrane</keyword>
<dbReference type="PROSITE" id="PS50089">
    <property type="entry name" value="ZF_RING_2"/>
    <property type="match status" value="1"/>
</dbReference>
<dbReference type="HOGENOM" id="CLU_677988_0_0_1"/>
<accession>S8E9K3</accession>
<dbReference type="InterPro" id="IPR013083">
    <property type="entry name" value="Znf_RING/FYVE/PHD"/>
</dbReference>
<dbReference type="SMART" id="SM00184">
    <property type="entry name" value="RING"/>
    <property type="match status" value="1"/>
</dbReference>
<feature type="transmembrane region" description="Helical" evidence="6">
    <location>
        <begin position="264"/>
        <end position="285"/>
    </location>
</feature>
<keyword evidence="9" id="KW-1185">Reference proteome</keyword>
<dbReference type="Proteomes" id="UP000015241">
    <property type="component" value="Unassembled WGS sequence"/>
</dbReference>
<keyword evidence="6" id="KW-0812">Transmembrane</keyword>
<keyword evidence="6" id="KW-1133">Transmembrane helix</keyword>
<name>S8E9K3_FOMSC</name>
<dbReference type="AlphaFoldDB" id="S8E9K3"/>
<sequence length="406" mass="45757">MAASWRGIYHFPYLFQLVFVFALMRVLSIGVALDRRLLDLHRLAYDPQYFTPPIKHILFPELLGTNGAIIMAVQYIGMFLLVDVSWMFGRQAHWKNNVYGYAWRCAVPAVLMSVVERAVVAVDGFHAQDIVSLCVGTCALSFVVWPIQKVIMTNRDYRILAAQRLRAILRAVRIVDSLPVVSRRDVSPNSVCPTCSARFSDTIAGTPVRIPHCGHIFCKRCVFGSIVQRDAYCPTCRFDFYRGYAAPTDRFRSLWSSLRSIRRALVDTAAVIVTGILNFLSFVIIRCPRAIFHAFRSAFGCICWLLSYLDELHNGPLAPDPVNPDNGRTYNNKNADLDLFIIKEQLKTLTMMMRTESAENARVAIEIKRIAAALERLIRTHDGHTTAQTTGSTADATRPCRRCSSA</sequence>
<dbReference type="InterPro" id="IPR017907">
    <property type="entry name" value="Znf_RING_CS"/>
</dbReference>
<evidence type="ECO:0000259" key="7">
    <source>
        <dbReference type="PROSITE" id="PS50089"/>
    </source>
</evidence>
<evidence type="ECO:0000256" key="6">
    <source>
        <dbReference type="SAM" id="Phobius"/>
    </source>
</evidence>
<protein>
    <recommendedName>
        <fullName evidence="7">RING-type domain-containing protein</fullName>
    </recommendedName>
</protein>
<keyword evidence="2 4" id="KW-0863">Zinc-finger</keyword>
<dbReference type="GO" id="GO:0008270">
    <property type="term" value="F:zinc ion binding"/>
    <property type="evidence" value="ECO:0007669"/>
    <property type="project" value="UniProtKB-KW"/>
</dbReference>
<dbReference type="SUPFAM" id="SSF57850">
    <property type="entry name" value="RING/U-box"/>
    <property type="match status" value="1"/>
</dbReference>
<evidence type="ECO:0000256" key="5">
    <source>
        <dbReference type="SAM" id="MobiDB-lite"/>
    </source>
</evidence>
<feature type="transmembrane region" description="Helical" evidence="6">
    <location>
        <begin position="125"/>
        <end position="145"/>
    </location>
</feature>
<evidence type="ECO:0000256" key="3">
    <source>
        <dbReference type="ARBA" id="ARBA00022833"/>
    </source>
</evidence>
<evidence type="ECO:0000256" key="2">
    <source>
        <dbReference type="ARBA" id="ARBA00022771"/>
    </source>
</evidence>
<feature type="transmembrane region" description="Helical" evidence="6">
    <location>
        <begin position="101"/>
        <end position="119"/>
    </location>
</feature>
<organism evidence="8 9">
    <name type="scientific">Fomitopsis schrenkii</name>
    <name type="common">Brown rot fungus</name>
    <dbReference type="NCBI Taxonomy" id="2126942"/>
    <lineage>
        <taxon>Eukaryota</taxon>
        <taxon>Fungi</taxon>
        <taxon>Dikarya</taxon>
        <taxon>Basidiomycota</taxon>
        <taxon>Agaricomycotina</taxon>
        <taxon>Agaricomycetes</taxon>
        <taxon>Polyporales</taxon>
        <taxon>Fomitopsis</taxon>
    </lineage>
</organism>
<dbReference type="STRING" id="743788.S8E9K3"/>
<feature type="compositionally biased region" description="Polar residues" evidence="5">
    <location>
        <begin position="385"/>
        <end position="395"/>
    </location>
</feature>
<feature type="region of interest" description="Disordered" evidence="5">
    <location>
        <begin position="383"/>
        <end position="406"/>
    </location>
</feature>
<reference evidence="8 9" key="1">
    <citation type="journal article" date="2012" name="Science">
        <title>The Paleozoic origin of enzymatic lignin decomposition reconstructed from 31 fungal genomes.</title>
        <authorList>
            <person name="Floudas D."/>
            <person name="Binder M."/>
            <person name="Riley R."/>
            <person name="Barry K."/>
            <person name="Blanchette R.A."/>
            <person name="Henrissat B."/>
            <person name="Martinez A.T."/>
            <person name="Otillar R."/>
            <person name="Spatafora J.W."/>
            <person name="Yadav J.S."/>
            <person name="Aerts A."/>
            <person name="Benoit I."/>
            <person name="Boyd A."/>
            <person name="Carlson A."/>
            <person name="Copeland A."/>
            <person name="Coutinho P.M."/>
            <person name="de Vries R.P."/>
            <person name="Ferreira P."/>
            <person name="Findley K."/>
            <person name="Foster B."/>
            <person name="Gaskell J."/>
            <person name="Glotzer D."/>
            <person name="Gorecki P."/>
            <person name="Heitman J."/>
            <person name="Hesse C."/>
            <person name="Hori C."/>
            <person name="Igarashi K."/>
            <person name="Jurgens J.A."/>
            <person name="Kallen N."/>
            <person name="Kersten P."/>
            <person name="Kohler A."/>
            <person name="Kuees U."/>
            <person name="Kumar T.K.A."/>
            <person name="Kuo A."/>
            <person name="LaButti K."/>
            <person name="Larrondo L.F."/>
            <person name="Lindquist E."/>
            <person name="Ling A."/>
            <person name="Lombard V."/>
            <person name="Lucas S."/>
            <person name="Lundell T."/>
            <person name="Martin R."/>
            <person name="McLaughlin D.J."/>
            <person name="Morgenstern I."/>
            <person name="Morin E."/>
            <person name="Murat C."/>
            <person name="Nagy L.G."/>
            <person name="Nolan M."/>
            <person name="Ohm R.A."/>
            <person name="Patyshakuliyeva A."/>
            <person name="Rokas A."/>
            <person name="Ruiz-Duenas F.J."/>
            <person name="Sabat G."/>
            <person name="Salamov A."/>
            <person name="Samejima M."/>
            <person name="Schmutz J."/>
            <person name="Slot J.C."/>
            <person name="St John F."/>
            <person name="Stenlid J."/>
            <person name="Sun H."/>
            <person name="Sun S."/>
            <person name="Syed K."/>
            <person name="Tsang A."/>
            <person name="Wiebenga A."/>
            <person name="Young D."/>
            <person name="Pisabarro A."/>
            <person name="Eastwood D.C."/>
            <person name="Martin F."/>
            <person name="Cullen D."/>
            <person name="Grigoriev I.V."/>
            <person name="Hibbett D.S."/>
        </authorList>
    </citation>
    <scope>NUCLEOTIDE SEQUENCE</scope>
    <source>
        <strain evidence="9">FP-58527</strain>
    </source>
</reference>
<dbReference type="InterPro" id="IPR001841">
    <property type="entry name" value="Znf_RING"/>
</dbReference>
<evidence type="ECO:0000313" key="8">
    <source>
        <dbReference type="EMBL" id="EPS99983.1"/>
    </source>
</evidence>
<dbReference type="EMBL" id="KE504152">
    <property type="protein sequence ID" value="EPS99983.1"/>
    <property type="molecule type" value="Genomic_DNA"/>
</dbReference>
<evidence type="ECO:0000256" key="4">
    <source>
        <dbReference type="PROSITE-ProRule" id="PRU00175"/>
    </source>
</evidence>
<gene>
    <name evidence="8" type="ORF">FOMPIDRAFT_1050078</name>
</gene>
<evidence type="ECO:0000313" key="9">
    <source>
        <dbReference type="Proteomes" id="UP000015241"/>
    </source>
</evidence>
<keyword evidence="3" id="KW-0862">Zinc</keyword>
<dbReference type="Gene3D" id="3.30.40.10">
    <property type="entry name" value="Zinc/RING finger domain, C3HC4 (zinc finger)"/>
    <property type="match status" value="1"/>
</dbReference>
<dbReference type="OrthoDB" id="8062037at2759"/>
<dbReference type="PROSITE" id="PS00518">
    <property type="entry name" value="ZF_RING_1"/>
    <property type="match status" value="1"/>
</dbReference>
<feature type="transmembrane region" description="Helical" evidence="6">
    <location>
        <begin position="68"/>
        <end position="89"/>
    </location>
</feature>
<dbReference type="Pfam" id="PF00097">
    <property type="entry name" value="zf-C3HC4"/>
    <property type="match status" value="1"/>
</dbReference>
<feature type="domain" description="RING-type" evidence="7">
    <location>
        <begin position="192"/>
        <end position="237"/>
    </location>
</feature>
<feature type="transmembrane region" description="Helical" evidence="6">
    <location>
        <begin position="12"/>
        <end position="33"/>
    </location>
</feature>
<proteinExistence type="predicted"/>
<dbReference type="InterPro" id="IPR018957">
    <property type="entry name" value="Znf_C3HC4_RING-type"/>
</dbReference>